<dbReference type="Proteomes" id="UP000321250">
    <property type="component" value="Unassembled WGS sequence"/>
</dbReference>
<dbReference type="CDD" id="cd02440">
    <property type="entry name" value="AdoMet_MTases"/>
    <property type="match status" value="1"/>
</dbReference>
<feature type="domain" description="Methyltransferase type 11" evidence="1">
    <location>
        <begin position="55"/>
        <end position="103"/>
    </location>
</feature>
<comment type="caution">
    <text evidence="2">The sequence shown here is derived from an EMBL/GenBank/DDBJ whole genome shotgun (WGS) entry which is preliminary data.</text>
</comment>
<keyword evidence="2" id="KW-0808">Transferase</keyword>
<gene>
    <name evidence="2" type="ORF">FSB78_01525</name>
</gene>
<proteinExistence type="predicted"/>
<dbReference type="GO" id="GO:0032259">
    <property type="term" value="P:methylation"/>
    <property type="evidence" value="ECO:0007669"/>
    <property type="project" value="UniProtKB-KW"/>
</dbReference>
<evidence type="ECO:0000313" key="3">
    <source>
        <dbReference type="Proteomes" id="UP000321250"/>
    </source>
</evidence>
<keyword evidence="3" id="KW-1185">Reference proteome</keyword>
<dbReference type="SUPFAM" id="SSF53335">
    <property type="entry name" value="S-adenosyl-L-methionine-dependent methyltransferases"/>
    <property type="match status" value="1"/>
</dbReference>
<name>A0A5C6UC60_9SPHN</name>
<organism evidence="2 3">
    <name type="scientific">Sphingomonas ginsenosidivorax</name>
    <dbReference type="NCBI Taxonomy" id="862135"/>
    <lineage>
        <taxon>Bacteria</taxon>
        <taxon>Pseudomonadati</taxon>
        <taxon>Pseudomonadota</taxon>
        <taxon>Alphaproteobacteria</taxon>
        <taxon>Sphingomonadales</taxon>
        <taxon>Sphingomonadaceae</taxon>
        <taxon>Sphingomonas</taxon>
    </lineage>
</organism>
<keyword evidence="2" id="KW-0489">Methyltransferase</keyword>
<protein>
    <submittedName>
        <fullName evidence="2">Class I SAM-dependent methyltransferase</fullName>
    </submittedName>
</protein>
<dbReference type="GO" id="GO:0008757">
    <property type="term" value="F:S-adenosylmethionine-dependent methyltransferase activity"/>
    <property type="evidence" value="ECO:0007669"/>
    <property type="project" value="InterPro"/>
</dbReference>
<dbReference type="EMBL" id="VOQR01000001">
    <property type="protein sequence ID" value="TXC69781.1"/>
    <property type="molecule type" value="Genomic_DNA"/>
</dbReference>
<evidence type="ECO:0000313" key="2">
    <source>
        <dbReference type="EMBL" id="TXC69781.1"/>
    </source>
</evidence>
<sequence>MLAVRRCLPGYADMDIHESSPTIRGLSTLLRKDAPGYIATQFFPDTTPGALVDGVRCENLEAQTFASESFDLVVTQDVMEHVFDIEKAYKETFRTLRPGGYYIHTTPMYKDLTHTHARAKLHDDGTIEHLFDPEYHGNPINGDGALVTYHFGYDLVDLIASWTPFDVECYRANSRSHGIVAEFIEVLICRKPEGRDLRRLTAF</sequence>
<evidence type="ECO:0000259" key="1">
    <source>
        <dbReference type="Pfam" id="PF08241"/>
    </source>
</evidence>
<accession>A0A5C6UC60</accession>
<dbReference type="InterPro" id="IPR013216">
    <property type="entry name" value="Methyltransf_11"/>
</dbReference>
<dbReference type="AlphaFoldDB" id="A0A5C6UC60"/>
<dbReference type="Pfam" id="PF08241">
    <property type="entry name" value="Methyltransf_11"/>
    <property type="match status" value="1"/>
</dbReference>
<dbReference type="Gene3D" id="3.40.50.150">
    <property type="entry name" value="Vaccinia Virus protein VP39"/>
    <property type="match status" value="1"/>
</dbReference>
<reference evidence="2 3" key="1">
    <citation type="journal article" date="2013" name="Antonie Van Leeuwenhoek">
        <title>Sphingomonas ginsenosidivorax sp. nov., with the ability to transform ginsenosides.</title>
        <authorList>
            <person name="Jin X.F."/>
            <person name="Kim J.K."/>
            <person name="Liu Q.M."/>
            <person name="Kang M.S."/>
            <person name="He D."/>
            <person name="Jin F.X."/>
            <person name="Kim S.C."/>
            <person name="Im W.T."/>
        </authorList>
    </citation>
    <scope>NUCLEOTIDE SEQUENCE [LARGE SCALE GENOMIC DNA]</scope>
    <source>
        <strain evidence="2 3">KHI67</strain>
    </source>
</reference>
<dbReference type="InterPro" id="IPR029063">
    <property type="entry name" value="SAM-dependent_MTases_sf"/>
</dbReference>